<protein>
    <submittedName>
        <fullName evidence="9">Sugar phosphate permease</fullName>
    </submittedName>
</protein>
<name>A0A4Q7UY08_PSEST</name>
<dbReference type="GO" id="GO:0022857">
    <property type="term" value="F:transmembrane transporter activity"/>
    <property type="evidence" value="ECO:0007669"/>
    <property type="project" value="InterPro"/>
</dbReference>
<keyword evidence="6 7" id="KW-0472">Membrane</keyword>
<feature type="transmembrane region" description="Helical" evidence="7">
    <location>
        <begin position="88"/>
        <end position="107"/>
    </location>
</feature>
<organism evidence="9 10">
    <name type="scientific">Pseudonocardia sediminis</name>
    <dbReference type="NCBI Taxonomy" id="1397368"/>
    <lineage>
        <taxon>Bacteria</taxon>
        <taxon>Bacillati</taxon>
        <taxon>Actinomycetota</taxon>
        <taxon>Actinomycetes</taxon>
        <taxon>Pseudonocardiales</taxon>
        <taxon>Pseudonocardiaceae</taxon>
        <taxon>Pseudonocardia</taxon>
    </lineage>
</organism>
<dbReference type="SUPFAM" id="SSF103473">
    <property type="entry name" value="MFS general substrate transporter"/>
    <property type="match status" value="1"/>
</dbReference>
<evidence type="ECO:0000313" key="10">
    <source>
        <dbReference type="Proteomes" id="UP000291591"/>
    </source>
</evidence>
<feature type="transmembrane region" description="Helical" evidence="7">
    <location>
        <begin position="387"/>
        <end position="409"/>
    </location>
</feature>
<proteinExistence type="predicted"/>
<dbReference type="EMBL" id="SHKL01000001">
    <property type="protein sequence ID" value="RZT85039.1"/>
    <property type="molecule type" value="Genomic_DNA"/>
</dbReference>
<feature type="transmembrane region" description="Helical" evidence="7">
    <location>
        <begin position="119"/>
        <end position="144"/>
    </location>
</feature>
<dbReference type="AlphaFoldDB" id="A0A4Q7UY08"/>
<evidence type="ECO:0000259" key="8">
    <source>
        <dbReference type="PROSITE" id="PS50850"/>
    </source>
</evidence>
<feature type="transmembrane region" description="Helical" evidence="7">
    <location>
        <begin position="31"/>
        <end position="47"/>
    </location>
</feature>
<evidence type="ECO:0000256" key="5">
    <source>
        <dbReference type="ARBA" id="ARBA00022989"/>
    </source>
</evidence>
<feature type="transmembrane region" description="Helical" evidence="7">
    <location>
        <begin position="259"/>
        <end position="280"/>
    </location>
</feature>
<keyword evidence="5 7" id="KW-1133">Transmembrane helix</keyword>
<keyword evidence="10" id="KW-1185">Reference proteome</keyword>
<comment type="subcellular location">
    <subcellularLocation>
        <location evidence="1">Cell membrane</location>
        <topology evidence="1">Multi-pass membrane protein</topology>
    </subcellularLocation>
</comment>
<evidence type="ECO:0000313" key="9">
    <source>
        <dbReference type="EMBL" id="RZT85039.1"/>
    </source>
</evidence>
<evidence type="ECO:0000256" key="7">
    <source>
        <dbReference type="SAM" id="Phobius"/>
    </source>
</evidence>
<dbReference type="Gene3D" id="1.20.1250.20">
    <property type="entry name" value="MFS general substrate transporter like domains"/>
    <property type="match status" value="2"/>
</dbReference>
<dbReference type="PROSITE" id="PS50850">
    <property type="entry name" value="MFS"/>
    <property type="match status" value="1"/>
</dbReference>
<evidence type="ECO:0000256" key="3">
    <source>
        <dbReference type="ARBA" id="ARBA00022475"/>
    </source>
</evidence>
<dbReference type="GO" id="GO:0005886">
    <property type="term" value="C:plasma membrane"/>
    <property type="evidence" value="ECO:0007669"/>
    <property type="project" value="UniProtKB-SubCell"/>
</dbReference>
<feature type="transmembrane region" description="Helical" evidence="7">
    <location>
        <begin position="292"/>
        <end position="313"/>
    </location>
</feature>
<dbReference type="InterPro" id="IPR011701">
    <property type="entry name" value="MFS"/>
</dbReference>
<accession>A0A4Q7UY08</accession>
<feature type="transmembrane region" description="Helical" evidence="7">
    <location>
        <begin position="53"/>
        <end position="76"/>
    </location>
</feature>
<feature type="transmembrane region" description="Helical" evidence="7">
    <location>
        <begin position="201"/>
        <end position="224"/>
    </location>
</feature>
<dbReference type="CDD" id="cd17369">
    <property type="entry name" value="MFS_ShiA_like"/>
    <property type="match status" value="1"/>
</dbReference>
<feature type="domain" description="Major facilitator superfamily (MFS) profile" evidence="8">
    <location>
        <begin position="16"/>
        <end position="439"/>
    </location>
</feature>
<dbReference type="PANTHER" id="PTHR43045">
    <property type="entry name" value="SHIKIMATE TRANSPORTER"/>
    <property type="match status" value="1"/>
</dbReference>
<dbReference type="InterPro" id="IPR036259">
    <property type="entry name" value="MFS_trans_sf"/>
</dbReference>
<comment type="caution">
    <text evidence="9">The sequence shown here is derived from an EMBL/GenBank/DDBJ whole genome shotgun (WGS) entry which is preliminary data.</text>
</comment>
<keyword evidence="3" id="KW-1003">Cell membrane</keyword>
<evidence type="ECO:0000256" key="6">
    <source>
        <dbReference type="ARBA" id="ARBA00023136"/>
    </source>
</evidence>
<evidence type="ECO:0000256" key="1">
    <source>
        <dbReference type="ARBA" id="ARBA00004651"/>
    </source>
</evidence>
<dbReference type="Pfam" id="PF07690">
    <property type="entry name" value="MFS_1"/>
    <property type="match status" value="1"/>
</dbReference>
<dbReference type="RefSeq" id="WP_130289572.1">
    <property type="nucleotide sequence ID" value="NZ_SHKL01000001.1"/>
</dbReference>
<reference evidence="9 10" key="1">
    <citation type="submission" date="2019-02" db="EMBL/GenBank/DDBJ databases">
        <title>Sequencing the genomes of 1000 actinobacteria strains.</title>
        <authorList>
            <person name="Klenk H.-P."/>
        </authorList>
    </citation>
    <scope>NUCLEOTIDE SEQUENCE [LARGE SCALE GENOMIC DNA]</scope>
    <source>
        <strain evidence="9 10">DSM 45779</strain>
    </source>
</reference>
<feature type="transmembrane region" description="Helical" evidence="7">
    <location>
        <begin position="165"/>
        <end position="189"/>
    </location>
</feature>
<dbReference type="PANTHER" id="PTHR43045:SF1">
    <property type="entry name" value="SHIKIMATE TRANSPORTER"/>
    <property type="match status" value="1"/>
</dbReference>
<evidence type="ECO:0000256" key="2">
    <source>
        <dbReference type="ARBA" id="ARBA00022448"/>
    </source>
</evidence>
<dbReference type="Proteomes" id="UP000291591">
    <property type="component" value="Unassembled WGS sequence"/>
</dbReference>
<dbReference type="InterPro" id="IPR020846">
    <property type="entry name" value="MFS_dom"/>
</dbReference>
<keyword evidence="2" id="KW-0813">Transport</keyword>
<dbReference type="OrthoDB" id="8953821at2"/>
<keyword evidence="4 7" id="KW-0812">Transmembrane</keyword>
<feature type="transmembrane region" description="Helical" evidence="7">
    <location>
        <begin position="415"/>
        <end position="435"/>
    </location>
</feature>
<sequence>MSSAEASTRERVPRRAAVAGLVGSTIEWYDFYLYATAAALVFGPLFFSDVDPAAGVLASFATYAAGFGARPIGAVVSGHLGDRIGRRTVLVASLLLMGLATTAIGLLPTYASVGILAPILLVVMRLLQGLAVGAEWGGAVLMSVEHAESSERGTSINTAGGKRRGLFGSFPQIGSSAGMLLASGVFAVVRGSMDQETFLAWGWRIPFLLSIVLVGVGLAIRLTLPDPKVFTDARDRGELSKRPVLDVLRTERRNVFLTIGMRIAQNSLYVLATTFALTYLTQTGTGASPNAGLTAVIVASAIGLFSTPLWAILSDRVGRKPVYLGGAIGSAAFFGVFFLLLDTGSTVLIVLAMVVLVNVFHDAMYGPQAAWYSELFSTKVRYSGASLGYQFGSVVAGFAPLIATALLLAGDGRPWLIWVFFLVLSAVTITATVLAPETHRATITGDAGAKVDA</sequence>
<evidence type="ECO:0000256" key="4">
    <source>
        <dbReference type="ARBA" id="ARBA00022692"/>
    </source>
</evidence>
<gene>
    <name evidence="9" type="ORF">EV383_1902</name>
</gene>